<dbReference type="EMBL" id="SLXJ01000023">
    <property type="protein sequence ID" value="TCP15003.1"/>
    <property type="molecule type" value="Genomic_DNA"/>
</dbReference>
<name>A0A4R2N416_9PAST</name>
<dbReference type="InterPro" id="IPR011049">
    <property type="entry name" value="Serralysin-like_metalloprot_C"/>
</dbReference>
<feature type="domain" description="Trimeric autotransporter adhesin YadA-like head" evidence="2">
    <location>
        <begin position="170"/>
        <end position="193"/>
    </location>
</feature>
<comment type="caution">
    <text evidence="5">The sequence shown here is derived from an EMBL/GenBank/DDBJ whole genome shotgun (WGS) entry which is preliminary data.</text>
</comment>
<dbReference type="Pfam" id="PF05658">
    <property type="entry name" value="YadA_head"/>
    <property type="match status" value="11"/>
</dbReference>
<dbReference type="InterPro" id="IPR024973">
    <property type="entry name" value="ESPR"/>
</dbReference>
<sequence>MNKIFKVIFNKSTQTWTAVSELSKANGKSSTKVDKRANLSAGKVRVVAATLVVSVVSNTVVSAASTSSNGGIKAGTASGEDSIAIGEGSKAGTNGSKGAIAIGKDSKAIAGATIAIGRGAQNLSAGNSIAFGSGAKTYSNYSISIGDEAEAGKIMSVLDSVGYYKSNIIENAIAIGRKARAINESTVAIGHSASGLGEYAIALGHKAEAGNAGWGAIAIGAQAQAIAGAAIAIGRGAMNQSLGNSIAFGSDAHTYSGYSIAIGNLAQAGIPITGTKHTLGYYDNGHSNAVAIGNKATAIGEGSIALGKDANTKTKYSIVLGAEAQSSREEFNDGEGSVVIGYKAKEINHLLVGMGEGKNNIIIGREALSAGNNVVGIGYQANAWSPNSVAIGNKAQALGAGNTVGSDVAIGDSAISYNQDAIALGHGAKAGIEWTKTTWDKNTDAPNYAVGSKGAIAIGANAKAIAGATIAIGRDAQNLSSGNSIAFGSNTKTYSGYSIAIGDQAQAGTKGTQNSDAKYYTDSQTESAVAIGQNARATHLKAIALGADSQTGDYVNAKDSTKTTLMFNDHQNQAISVSSFKFAGSDNGNNQRYVLSVGNNALKRQIQNVAAGIISESSTDAINGSQLYYVAQNVGFNIQRNGTPVSRVNNNHIVNFKDSTPNITASVAEKGNQTDIEIKLSDHLKVKDIVTESLTATGDITVSEINAGSIIASDIEASEATFENALTVNSGPTVLGGSLQVEGESIFKGKVIFDGGVEVRKVVKNITTVNSTDFEVGGEAKFKDHVDFEAGATVYGELNVDDVVATGTVNANNLEAATAQISNLTVNEKIEARKGVDLGIGSGEVAEHETRAVSGEVVARAIEEVKNTGFKVKAKDGETHTIKSGDVLTFDATQEMTVDQTNGTVTYGLATPVLDTLKAAQARTDSGVVGGNTTDSTGKQVEGALALGKDSIALGTNSMAMGFTATASANGAIATGVNSKASGSDSTAIGANSQATEEQSTATGQNAQATGNNATASGANSKATADGATASG</sequence>
<dbReference type="RefSeq" id="WP_132502111.1">
    <property type="nucleotide sequence ID" value="NZ_SLXJ01000023.1"/>
</dbReference>
<protein>
    <submittedName>
        <fullName evidence="5">Trimeric autotransporter adhesin</fullName>
    </submittedName>
</protein>
<evidence type="ECO:0000259" key="3">
    <source>
        <dbReference type="Pfam" id="PF05662"/>
    </source>
</evidence>
<feature type="domain" description="Trimeric autotransporter adhesin YadA-like head" evidence="2">
    <location>
        <begin position="1009"/>
        <end position="1032"/>
    </location>
</feature>
<dbReference type="Gene3D" id="1.20.5.170">
    <property type="match status" value="1"/>
</dbReference>
<reference evidence="5 6" key="1">
    <citation type="submission" date="2019-03" db="EMBL/GenBank/DDBJ databases">
        <title>Genomic Encyclopedia of Type Strains, Phase IV (KMG-IV): sequencing the most valuable type-strain genomes for metagenomic binning, comparative biology and taxonomic classification.</title>
        <authorList>
            <person name="Goeker M."/>
        </authorList>
    </citation>
    <scope>NUCLEOTIDE SEQUENCE [LARGE SCALE GENOMIC DNA]</scope>
    <source>
        <strain evidence="5 6">DSM 16380</strain>
    </source>
</reference>
<dbReference type="InterPro" id="IPR008640">
    <property type="entry name" value="Adhesin_Head_dom"/>
</dbReference>
<dbReference type="AlphaFoldDB" id="A0A4R2N416"/>
<organism evidence="5 6">
    <name type="scientific">Nicoletella semolina</name>
    <dbReference type="NCBI Taxonomy" id="271160"/>
    <lineage>
        <taxon>Bacteria</taxon>
        <taxon>Pseudomonadati</taxon>
        <taxon>Pseudomonadota</taxon>
        <taxon>Gammaproteobacteria</taxon>
        <taxon>Pasteurellales</taxon>
        <taxon>Pasteurellaceae</taxon>
        <taxon>Nicoletella</taxon>
    </lineage>
</organism>
<dbReference type="Pfam" id="PF13018">
    <property type="entry name" value="ESPR"/>
    <property type="match status" value="1"/>
</dbReference>
<feature type="domain" description="Trimeric autotransporter adhesin YadA-like stalk" evidence="3">
    <location>
        <begin position="605"/>
        <end position="643"/>
    </location>
</feature>
<feature type="domain" description="Trimeric autotransporter adhesin YadA-like head" evidence="2">
    <location>
        <begin position="483"/>
        <end position="505"/>
    </location>
</feature>
<evidence type="ECO:0000259" key="4">
    <source>
        <dbReference type="Pfam" id="PF13018"/>
    </source>
</evidence>
<feature type="domain" description="Trimeric autotransporter adhesin YadA-like head" evidence="2">
    <location>
        <begin position="288"/>
        <end position="310"/>
    </location>
</feature>
<evidence type="ECO:0000313" key="6">
    <source>
        <dbReference type="Proteomes" id="UP000295537"/>
    </source>
</evidence>
<dbReference type="SUPFAM" id="SSF101967">
    <property type="entry name" value="Adhesin YadA, collagen-binding domain"/>
    <property type="match status" value="5"/>
</dbReference>
<feature type="domain" description="ESPR" evidence="4">
    <location>
        <begin position="1"/>
        <end position="49"/>
    </location>
</feature>
<gene>
    <name evidence="5" type="ORF">EV693_1231</name>
</gene>
<dbReference type="InterPro" id="IPR008635">
    <property type="entry name" value="Coiled_stalk_dom"/>
</dbReference>
<feature type="region of interest" description="Disordered" evidence="1">
    <location>
        <begin position="978"/>
        <end position="1032"/>
    </location>
</feature>
<evidence type="ECO:0000256" key="1">
    <source>
        <dbReference type="SAM" id="MobiDB-lite"/>
    </source>
</evidence>
<feature type="compositionally biased region" description="Polar residues" evidence="1">
    <location>
        <begin position="978"/>
        <end position="998"/>
    </location>
</feature>
<dbReference type="Pfam" id="PF05662">
    <property type="entry name" value="YadA_stalk"/>
    <property type="match status" value="1"/>
</dbReference>
<dbReference type="OrthoDB" id="1631723at2"/>
<feature type="domain" description="Trimeric autotransporter adhesin YadA-like head" evidence="2">
    <location>
        <begin position="126"/>
        <end position="149"/>
    </location>
</feature>
<proteinExistence type="predicted"/>
<feature type="domain" description="Trimeric autotransporter adhesin YadA-like head" evidence="2">
    <location>
        <begin position="77"/>
        <end position="96"/>
    </location>
</feature>
<feature type="domain" description="Trimeric autotransporter adhesin YadA-like head" evidence="2">
    <location>
        <begin position="981"/>
        <end position="1007"/>
    </location>
</feature>
<dbReference type="Gene3D" id="2.150.10.10">
    <property type="entry name" value="Serralysin-like metalloprotease, C-terminal"/>
    <property type="match status" value="6"/>
</dbReference>
<feature type="compositionally biased region" description="Low complexity" evidence="1">
    <location>
        <begin position="999"/>
        <end position="1025"/>
    </location>
</feature>
<feature type="domain" description="Trimeric autotransporter adhesin YadA-like head" evidence="2">
    <location>
        <begin position="376"/>
        <end position="395"/>
    </location>
</feature>
<feature type="domain" description="Trimeric autotransporter adhesin YadA-like head" evidence="2">
    <location>
        <begin position="953"/>
        <end position="979"/>
    </location>
</feature>
<feature type="domain" description="Trimeric autotransporter adhesin YadA-like head" evidence="2">
    <location>
        <begin position="244"/>
        <end position="265"/>
    </location>
</feature>
<dbReference type="CDD" id="cd12820">
    <property type="entry name" value="LbR_YadA-like"/>
    <property type="match status" value="1"/>
</dbReference>
<keyword evidence="6" id="KW-1185">Reference proteome</keyword>
<feature type="non-terminal residue" evidence="5">
    <location>
        <position position="1032"/>
    </location>
</feature>
<evidence type="ECO:0000259" key="2">
    <source>
        <dbReference type="Pfam" id="PF05658"/>
    </source>
</evidence>
<feature type="domain" description="Trimeric autotransporter adhesin YadA-like head" evidence="2">
    <location>
        <begin position="527"/>
        <end position="549"/>
    </location>
</feature>
<evidence type="ECO:0000313" key="5">
    <source>
        <dbReference type="EMBL" id="TCP15003.1"/>
    </source>
</evidence>
<dbReference type="Proteomes" id="UP000295537">
    <property type="component" value="Unassembled WGS sequence"/>
</dbReference>
<dbReference type="Gene3D" id="6.20.50.100">
    <property type="match status" value="1"/>
</dbReference>
<dbReference type="GO" id="GO:0019867">
    <property type="term" value="C:outer membrane"/>
    <property type="evidence" value="ECO:0007669"/>
    <property type="project" value="InterPro"/>
</dbReference>
<accession>A0A4R2N416</accession>